<dbReference type="EMBL" id="JALJOV010001125">
    <property type="protein sequence ID" value="KAK9853893.1"/>
    <property type="molecule type" value="Genomic_DNA"/>
</dbReference>
<gene>
    <name evidence="3" type="ORF">WJX84_010907</name>
</gene>
<organism evidence="3 4">
    <name type="scientific">Apatococcus fuscideae</name>
    <dbReference type="NCBI Taxonomy" id="2026836"/>
    <lineage>
        <taxon>Eukaryota</taxon>
        <taxon>Viridiplantae</taxon>
        <taxon>Chlorophyta</taxon>
        <taxon>core chlorophytes</taxon>
        <taxon>Trebouxiophyceae</taxon>
        <taxon>Chlorellales</taxon>
        <taxon>Chlorellaceae</taxon>
        <taxon>Apatococcus</taxon>
    </lineage>
</organism>
<accession>A0AAW1SRT2</accession>
<protein>
    <recommendedName>
        <fullName evidence="5">Centrosomal protein of 162 kDa</fullName>
    </recommendedName>
</protein>
<evidence type="ECO:0008006" key="5">
    <source>
        <dbReference type="Google" id="ProtNLM"/>
    </source>
</evidence>
<keyword evidence="1" id="KW-0175">Coiled coil</keyword>
<comment type="caution">
    <text evidence="3">The sequence shown here is derived from an EMBL/GenBank/DDBJ whole genome shotgun (WGS) entry which is preliminary data.</text>
</comment>
<feature type="region of interest" description="Disordered" evidence="2">
    <location>
        <begin position="1"/>
        <end position="22"/>
    </location>
</feature>
<feature type="coiled-coil region" evidence="1">
    <location>
        <begin position="26"/>
        <end position="118"/>
    </location>
</feature>
<dbReference type="AlphaFoldDB" id="A0AAW1SRT2"/>
<evidence type="ECO:0000313" key="3">
    <source>
        <dbReference type="EMBL" id="KAK9853893.1"/>
    </source>
</evidence>
<reference evidence="3 4" key="1">
    <citation type="journal article" date="2024" name="Nat. Commun.">
        <title>Phylogenomics reveals the evolutionary origins of lichenization in chlorophyte algae.</title>
        <authorList>
            <person name="Puginier C."/>
            <person name="Libourel C."/>
            <person name="Otte J."/>
            <person name="Skaloud P."/>
            <person name="Haon M."/>
            <person name="Grisel S."/>
            <person name="Petersen M."/>
            <person name="Berrin J.G."/>
            <person name="Delaux P.M."/>
            <person name="Dal Grande F."/>
            <person name="Keller J."/>
        </authorList>
    </citation>
    <scope>NUCLEOTIDE SEQUENCE [LARGE SCALE GENOMIC DNA]</scope>
    <source>
        <strain evidence="3 4">SAG 2523</strain>
    </source>
</reference>
<evidence type="ECO:0000256" key="1">
    <source>
        <dbReference type="SAM" id="Coils"/>
    </source>
</evidence>
<dbReference type="Proteomes" id="UP001485043">
    <property type="component" value="Unassembled WGS sequence"/>
</dbReference>
<sequence>QVPVDRPVPVGTESGALSSTWNQEECSRLQQKLAEAQEKMTALRQKLAAREGALSSLQAAHSETLERLSSAQLELQSSQLAELTKQMGRKEVEWQQHQQQLRQQMAQLQQQLMDARALQPWTPKAHEFSQLEGKIRDLEAAEAVREARWRMLEGTTAGSHLHPHGTGAPQPHERIMELETQLKLRSQELFVYREELECLSNYMSMFRFGQ</sequence>
<evidence type="ECO:0000256" key="2">
    <source>
        <dbReference type="SAM" id="MobiDB-lite"/>
    </source>
</evidence>
<keyword evidence="4" id="KW-1185">Reference proteome</keyword>
<proteinExistence type="predicted"/>
<feature type="non-terminal residue" evidence="3">
    <location>
        <position position="1"/>
    </location>
</feature>
<name>A0AAW1SRT2_9CHLO</name>
<evidence type="ECO:0000313" key="4">
    <source>
        <dbReference type="Proteomes" id="UP001485043"/>
    </source>
</evidence>